<comment type="caution">
    <text evidence="1">The sequence shown here is derived from an EMBL/GenBank/DDBJ whole genome shotgun (WGS) entry which is preliminary data.</text>
</comment>
<evidence type="ECO:0000313" key="1">
    <source>
        <dbReference type="EMBL" id="GAH76337.1"/>
    </source>
</evidence>
<accession>X1I3P8</accession>
<feature type="non-terminal residue" evidence="1">
    <location>
        <position position="1"/>
    </location>
</feature>
<gene>
    <name evidence="1" type="ORF">S03H2_67327</name>
</gene>
<proteinExistence type="predicted"/>
<sequence length="47" mass="5495">GLLRVTVALAVSNNRRPVPYNGEGEELPYRRTIPRKMKNMFPPKWKL</sequence>
<organism evidence="1">
    <name type="scientific">marine sediment metagenome</name>
    <dbReference type="NCBI Taxonomy" id="412755"/>
    <lineage>
        <taxon>unclassified sequences</taxon>
        <taxon>metagenomes</taxon>
        <taxon>ecological metagenomes</taxon>
    </lineage>
</organism>
<dbReference type="EMBL" id="BARU01044058">
    <property type="protein sequence ID" value="GAH76337.1"/>
    <property type="molecule type" value="Genomic_DNA"/>
</dbReference>
<name>X1I3P8_9ZZZZ</name>
<protein>
    <submittedName>
        <fullName evidence="1">Uncharacterized protein</fullName>
    </submittedName>
</protein>
<dbReference type="AlphaFoldDB" id="X1I3P8"/>
<reference evidence="1" key="1">
    <citation type="journal article" date="2014" name="Front. Microbiol.">
        <title>High frequency of phylogenetically diverse reductive dehalogenase-homologous genes in deep subseafloor sedimentary metagenomes.</title>
        <authorList>
            <person name="Kawai M."/>
            <person name="Futagami T."/>
            <person name="Toyoda A."/>
            <person name="Takaki Y."/>
            <person name="Nishi S."/>
            <person name="Hori S."/>
            <person name="Arai W."/>
            <person name="Tsubouchi T."/>
            <person name="Morono Y."/>
            <person name="Uchiyama I."/>
            <person name="Ito T."/>
            <person name="Fujiyama A."/>
            <person name="Inagaki F."/>
            <person name="Takami H."/>
        </authorList>
    </citation>
    <scope>NUCLEOTIDE SEQUENCE</scope>
    <source>
        <strain evidence="1">Expedition CK06-06</strain>
    </source>
</reference>